<comment type="caution">
    <text evidence="6">The sequence shown here is derived from an EMBL/GenBank/DDBJ whole genome shotgun (WGS) entry which is preliminary data.</text>
</comment>
<gene>
    <name evidence="6" type="ORF">CK203_108786</name>
</gene>
<feature type="domain" description="SWIM-type" evidence="5">
    <location>
        <begin position="261"/>
        <end position="302"/>
    </location>
</feature>
<evidence type="ECO:0000256" key="2">
    <source>
        <dbReference type="ARBA" id="ARBA00022771"/>
    </source>
</evidence>
<evidence type="ECO:0000256" key="4">
    <source>
        <dbReference type="PROSITE-ProRule" id="PRU00325"/>
    </source>
</evidence>
<evidence type="ECO:0000256" key="1">
    <source>
        <dbReference type="ARBA" id="ARBA00022723"/>
    </source>
</evidence>
<evidence type="ECO:0000313" key="6">
    <source>
        <dbReference type="EMBL" id="RVW29361.1"/>
    </source>
</evidence>
<accession>A0A438D1P6</accession>
<sequence>MIATNPGSSVELSYSDDDHFEKLFIAHSISIEGFVRGCQPIIAIDSAYMSGPYGGALFSATAYDANDSMFPLAFGVMSSENYEDWLWFLEKLKIVVGNKEVIIISDRHPTLLRSVPEHNTRGNKGKENALQFLYSIAYGRLEHDYNVSMFELQKYNEALATWVEENAPHHWAMSKFPKQRWDKMTTNLAESFNAWLQIERHHSICNFLLEHMSKLASTLVKHQEESKNWKWCIRPKIEAKVQENIAKGAVYLVTPFMNGVFRVCIGRALLNVDILNHTCTCRGWQMLGIPCEHATAVIISIGQNVTDFIDDCYKYPMQELIYGGSFSSIETHDMPTVDDDGLVRSIIGEVFFSLKPPHTKCAPGRPRKKRIESQFQDKRTVYCSRCHMSDHNRKTCKNPLP</sequence>
<keyword evidence="1" id="KW-0479">Metal-binding</keyword>
<dbReference type="Pfam" id="PF04434">
    <property type="entry name" value="SWIM"/>
    <property type="match status" value="1"/>
</dbReference>
<evidence type="ECO:0000313" key="7">
    <source>
        <dbReference type="Proteomes" id="UP000288805"/>
    </source>
</evidence>
<dbReference type="EMBL" id="QGNW01001844">
    <property type="protein sequence ID" value="RVW29361.1"/>
    <property type="molecule type" value="Genomic_DNA"/>
</dbReference>
<organism evidence="6 7">
    <name type="scientific">Vitis vinifera</name>
    <name type="common">Grape</name>
    <dbReference type="NCBI Taxonomy" id="29760"/>
    <lineage>
        <taxon>Eukaryota</taxon>
        <taxon>Viridiplantae</taxon>
        <taxon>Streptophyta</taxon>
        <taxon>Embryophyta</taxon>
        <taxon>Tracheophyta</taxon>
        <taxon>Spermatophyta</taxon>
        <taxon>Magnoliopsida</taxon>
        <taxon>eudicotyledons</taxon>
        <taxon>Gunneridae</taxon>
        <taxon>Pentapetalae</taxon>
        <taxon>rosids</taxon>
        <taxon>Vitales</taxon>
        <taxon>Vitaceae</taxon>
        <taxon>Viteae</taxon>
        <taxon>Vitis</taxon>
    </lineage>
</organism>
<dbReference type="SMART" id="SM00575">
    <property type="entry name" value="ZnF_PMZ"/>
    <property type="match status" value="1"/>
</dbReference>
<protein>
    <recommendedName>
        <fullName evidence="5">SWIM-type domain-containing protein</fullName>
    </recommendedName>
</protein>
<dbReference type="PANTHER" id="PTHR31973">
    <property type="entry name" value="POLYPROTEIN, PUTATIVE-RELATED"/>
    <property type="match status" value="1"/>
</dbReference>
<dbReference type="AlphaFoldDB" id="A0A438D1P6"/>
<dbReference type="InterPro" id="IPR018289">
    <property type="entry name" value="MULE_transposase_dom"/>
</dbReference>
<name>A0A438D1P6_VITVI</name>
<evidence type="ECO:0000256" key="3">
    <source>
        <dbReference type="ARBA" id="ARBA00022833"/>
    </source>
</evidence>
<dbReference type="Pfam" id="PF10551">
    <property type="entry name" value="MULE"/>
    <property type="match status" value="1"/>
</dbReference>
<keyword evidence="2 4" id="KW-0863">Zinc-finger</keyword>
<dbReference type="PANTHER" id="PTHR31973:SF187">
    <property type="entry name" value="MUTATOR TRANSPOSASE MUDRA PROTEIN"/>
    <property type="match status" value="1"/>
</dbReference>
<dbReference type="PROSITE" id="PS50966">
    <property type="entry name" value="ZF_SWIM"/>
    <property type="match status" value="1"/>
</dbReference>
<dbReference type="InterPro" id="IPR007527">
    <property type="entry name" value="Znf_SWIM"/>
</dbReference>
<proteinExistence type="predicted"/>
<dbReference type="GO" id="GO:0008270">
    <property type="term" value="F:zinc ion binding"/>
    <property type="evidence" value="ECO:0007669"/>
    <property type="project" value="UniProtKB-KW"/>
</dbReference>
<dbReference type="InterPro" id="IPR006564">
    <property type="entry name" value="Znf_PMZ"/>
</dbReference>
<reference evidence="6 7" key="1">
    <citation type="journal article" date="2018" name="PLoS Genet.">
        <title>Population sequencing reveals clonal diversity and ancestral inbreeding in the grapevine cultivar Chardonnay.</title>
        <authorList>
            <person name="Roach M.J."/>
            <person name="Johnson D.L."/>
            <person name="Bohlmann J."/>
            <person name="van Vuuren H.J."/>
            <person name="Jones S.J."/>
            <person name="Pretorius I.S."/>
            <person name="Schmidt S.A."/>
            <person name="Borneman A.R."/>
        </authorList>
    </citation>
    <scope>NUCLEOTIDE SEQUENCE [LARGE SCALE GENOMIC DNA]</scope>
    <source>
        <strain evidence="7">cv. Chardonnay</strain>
        <tissue evidence="6">Leaf</tissue>
    </source>
</reference>
<dbReference type="Proteomes" id="UP000288805">
    <property type="component" value="Unassembled WGS sequence"/>
</dbReference>
<keyword evidence="3" id="KW-0862">Zinc</keyword>
<evidence type="ECO:0000259" key="5">
    <source>
        <dbReference type="PROSITE" id="PS50966"/>
    </source>
</evidence>